<accession>A0A2K9D9K4</accession>
<organism evidence="2 3">
    <name type="scientific">Microbacterium hominis</name>
    <dbReference type="NCBI Taxonomy" id="162426"/>
    <lineage>
        <taxon>Bacteria</taxon>
        <taxon>Bacillati</taxon>
        <taxon>Actinomycetota</taxon>
        <taxon>Actinomycetes</taxon>
        <taxon>Micrococcales</taxon>
        <taxon>Microbacteriaceae</taxon>
        <taxon>Microbacterium</taxon>
    </lineage>
</organism>
<dbReference type="Proteomes" id="UP000233276">
    <property type="component" value="Chromosome"/>
</dbReference>
<dbReference type="AlphaFoldDB" id="A0A2K9D9K4"/>
<reference evidence="2 3" key="1">
    <citation type="submission" date="2017-12" db="EMBL/GenBank/DDBJ databases">
        <title>Isolation and characterization of estrogens degradatiion strain Microbacterium hominis SJTG1.</title>
        <authorList>
            <person name="Xiong W."/>
            <person name="Yin C."/>
            <person name="Zheng D."/>
            <person name="Liang R."/>
        </authorList>
    </citation>
    <scope>NUCLEOTIDE SEQUENCE [LARGE SCALE GENOMIC DNA]</scope>
    <source>
        <strain evidence="2 3">SJTG1</strain>
    </source>
</reference>
<evidence type="ECO:0000313" key="3">
    <source>
        <dbReference type="Proteomes" id="UP000233276"/>
    </source>
</evidence>
<dbReference type="KEGG" id="mhos:CXR34_08945"/>
<evidence type="ECO:0000313" key="2">
    <source>
        <dbReference type="EMBL" id="AUG29562.1"/>
    </source>
</evidence>
<dbReference type="RefSeq" id="WP_101306177.1">
    <property type="nucleotide sequence ID" value="NZ_CP025299.1"/>
</dbReference>
<evidence type="ECO:0000256" key="1">
    <source>
        <dbReference type="SAM" id="MobiDB-lite"/>
    </source>
</evidence>
<dbReference type="EMBL" id="CP025299">
    <property type="protein sequence ID" value="AUG29562.1"/>
    <property type="molecule type" value="Genomic_DNA"/>
</dbReference>
<feature type="region of interest" description="Disordered" evidence="1">
    <location>
        <begin position="1"/>
        <end position="50"/>
    </location>
</feature>
<proteinExistence type="predicted"/>
<sequence length="343" mass="37521">MNTHIDSLGHARHSAGTTGGRGGQFATKTNDAPASSLADEPTTLAPKRSSELTAEAIRESQQILTRTAAQITTSFRIDPTNAQDIVQDAWVHLLERDSRHGDIAERASERAFLNLTARKFGNNYGNDARFGLRSEDFRARRELRALAEKFREEQGRKMTPDEYAAAAHEVRMSYKPGQRPKPDFYKEISQLSLDVTISDDGSTTLGDTLSEAESADYDDQEHAAAVALHGLENNGQSKESIRDDIWRIMSLRTEDAPQPVAGSLTEPQVATYRRIVTRAGGAHKVALDWLDGALDADSPEAVALFAPFGALDRSQCARVVDVLDATPKYADRLWASGLASAAR</sequence>
<gene>
    <name evidence="2" type="ORF">CXR34_08945</name>
</gene>
<protein>
    <submittedName>
        <fullName evidence="2">Uncharacterized protein</fullName>
    </submittedName>
</protein>
<name>A0A2K9D9K4_9MICO</name>